<dbReference type="PANTHER" id="PTHR12526:SF510">
    <property type="entry name" value="D-INOSITOL 3-PHOSPHATE GLYCOSYLTRANSFERASE"/>
    <property type="match status" value="1"/>
</dbReference>
<feature type="domain" description="Glycosyl transferase family 1" evidence="3">
    <location>
        <begin position="189"/>
        <end position="353"/>
    </location>
</feature>
<dbReference type="SUPFAM" id="SSF53756">
    <property type="entry name" value="UDP-Glycosyltransferase/glycogen phosphorylase"/>
    <property type="match status" value="1"/>
</dbReference>
<dbReference type="AlphaFoldDB" id="A0A948W5B4"/>
<dbReference type="PANTHER" id="PTHR12526">
    <property type="entry name" value="GLYCOSYLTRANSFERASE"/>
    <property type="match status" value="1"/>
</dbReference>
<dbReference type="Gene3D" id="3.40.50.2000">
    <property type="entry name" value="Glycogen Phosphorylase B"/>
    <property type="match status" value="2"/>
</dbReference>
<evidence type="ECO:0000256" key="2">
    <source>
        <dbReference type="ARBA" id="ARBA00022679"/>
    </source>
</evidence>
<evidence type="ECO:0000256" key="1">
    <source>
        <dbReference type="ARBA" id="ARBA00022676"/>
    </source>
</evidence>
<keyword evidence="2" id="KW-0808">Transferase</keyword>
<dbReference type="Pfam" id="PF00534">
    <property type="entry name" value="Glycos_transf_1"/>
    <property type="match status" value="1"/>
</dbReference>
<dbReference type="InterPro" id="IPR001296">
    <property type="entry name" value="Glyco_trans_1"/>
</dbReference>
<organism evidence="5 6">
    <name type="scientific">Eiseniibacteriota bacterium</name>
    <dbReference type="NCBI Taxonomy" id="2212470"/>
    <lineage>
        <taxon>Bacteria</taxon>
        <taxon>Candidatus Eiseniibacteriota</taxon>
    </lineage>
</organism>
<dbReference type="Pfam" id="PF13439">
    <property type="entry name" value="Glyco_transf_4"/>
    <property type="match status" value="1"/>
</dbReference>
<evidence type="ECO:0000259" key="4">
    <source>
        <dbReference type="Pfam" id="PF13439"/>
    </source>
</evidence>
<evidence type="ECO:0000259" key="3">
    <source>
        <dbReference type="Pfam" id="PF00534"/>
    </source>
</evidence>
<evidence type="ECO:0000313" key="6">
    <source>
        <dbReference type="Proteomes" id="UP000777784"/>
    </source>
</evidence>
<comment type="caution">
    <text evidence="5">The sequence shown here is derived from an EMBL/GenBank/DDBJ whole genome shotgun (WGS) entry which is preliminary data.</text>
</comment>
<dbReference type="CDD" id="cd03801">
    <property type="entry name" value="GT4_PimA-like"/>
    <property type="match status" value="1"/>
</dbReference>
<accession>A0A948W5B4</accession>
<name>A0A948W5B4_UNCEI</name>
<gene>
    <name evidence="5" type="ORF">KJ970_00660</name>
</gene>
<proteinExistence type="predicted"/>
<dbReference type="EMBL" id="JAHJDP010000004">
    <property type="protein sequence ID" value="MBU2689411.1"/>
    <property type="molecule type" value="Genomic_DNA"/>
</dbReference>
<feature type="domain" description="Glycosyltransferase subfamily 4-like N-terminal" evidence="4">
    <location>
        <begin position="23"/>
        <end position="176"/>
    </location>
</feature>
<reference evidence="5" key="1">
    <citation type="submission" date="2021-05" db="EMBL/GenBank/DDBJ databases">
        <title>Energy efficiency and biological interactions define the core microbiome of deep oligotrophic groundwater.</title>
        <authorList>
            <person name="Mehrshad M."/>
            <person name="Lopez-Fernandez M."/>
            <person name="Bell E."/>
            <person name="Bernier-Latmani R."/>
            <person name="Bertilsson S."/>
            <person name="Dopson M."/>
        </authorList>
    </citation>
    <scope>NUCLEOTIDE SEQUENCE</scope>
    <source>
        <strain evidence="5">Modern_marine.mb.64</strain>
    </source>
</reference>
<protein>
    <submittedName>
        <fullName evidence="5">Glycosyltransferase family 4 protein</fullName>
    </submittedName>
</protein>
<evidence type="ECO:0000313" key="5">
    <source>
        <dbReference type="EMBL" id="MBU2689411.1"/>
    </source>
</evidence>
<keyword evidence="1" id="KW-0328">Glycosyltransferase</keyword>
<dbReference type="InterPro" id="IPR028098">
    <property type="entry name" value="Glyco_trans_4-like_N"/>
</dbReference>
<sequence length="384" mass="42405">MTEPRHLKILNVAHIRWWSALAHYAHAVAVSLQRRGHHVIAAGAQNSPYMDRCITSGLPTLKGIRSAGNGMTGRMPSLFLIRRMIREGELDVLIVHTGPGHGELALSRWGMKEKVLLIRARPEIRPPRDNMVNRVLHRRLTDRILLSGEFMKKDHYSGWFLDSGRMTVIHGGVDVEHFSRERWEGEAAEIRKRFGLSRRSTLVGLIGRLSPVKGHRTALEALLPLMTADENLQLIFAGGESQVRWIELAKKIPGALLARVHYIGQVPDAAPAMTACDAVLIPSTGSEAVCRVAMECLALGVPVVGTSVNVIPEVIQDGETGWIVPPGDPAALRRTVDAIMKNPDEARRRAERGHAAAQKLYSWDALGGRLEGLLWQALAGDDWD</sequence>
<dbReference type="Proteomes" id="UP000777784">
    <property type="component" value="Unassembled WGS sequence"/>
</dbReference>
<dbReference type="GO" id="GO:0016757">
    <property type="term" value="F:glycosyltransferase activity"/>
    <property type="evidence" value="ECO:0007669"/>
    <property type="project" value="UniProtKB-KW"/>
</dbReference>